<sequence>MSVPPQVGKKDSRETYSCRVGASSPFTTRLVLGWFRGTPHADTSTQWETDTRSYLWAADQTTSTWEVSFHSPGGGTTASNWTTEMRWYTTKPGSLEEPGAEYFQTKRNDLNTNLLKEFPHPKSLLSNTISRSLGTSDLSRHIQYSYTEHAGVKKATVTLLWPHRIEEEGFASKKSDAERFAAAAACLKLKELGVIGPNNQLPKRRAGRGRGGIRSTFNDIEEDPWTDDFHLSKSKADAPKQSLPFVEDSSGDEALSLFPQPKSLLIRVIQVATSSNRFKEVMNFRTTGGKQKKCELTLSWPEKMTFTATASKRVTAEKKAAALACMKLKELQLLDKNNNPLTHAKYHHDEVRQAGDRERRPLPLEIPKYLEVNMREYLEQYPVATEVQKLWEEKEATGEQTINQEDVDKEDDFVTDAITGRRYRPLSKQEAEQLSIHLQEEWEQLNPGLSVELPVDSHRQSVVSTVRSSRVVVIAGETGCGKTTRIPRFLLEECVRGGEGANCNILVTQPRRISAVSVAQRVADEMGPALKRSVGYQVRLESRPPEHSGGALLFLTVGVLLRKLQSNSSLKGISHVVVDEVHERDINTDLLLALLRSSLKENPDLRVVLMSATGDNQRLAKYFGGCPIVKVPGFMHPVQDNYLEDVLRQLGRRLPIKERRETNKQGGRDEVAPDLDLVADVIENIDKHGEPGAVLCFLPGWQDIKKVQEKLEERPHFSRGSQMILPLHSSLAVADQQAVFQHPQMGQRKIVLATNIAETSITIDDIVHVVDAGTHKEQKYDPRTKVSCLDTVWISHSNVTQRKGRAGRCQPGQSYHLFPREQLESMNPFPIPEILRTPLESLVVQAKIHSPNCKAEDFLSQVLDSPEQEAVRDAVRTLQDIGVLDKTENLTPLGERVSCMSCDPRLGKLLVLSAMFRCALPMLSIAACLTRDPFYNSLQNRALVNKAKERLTGSSHSDYLVFSRAVLGWKRVQQEGMREDREEYLHEHTLSRTSLRFINGLISQFSENLHEAELVSRASECQRHMSLYNEHSNQDELLKGVLLAGLYPNLIQVKKGVVTKGGRFRPNGVFFRTLTGPVHLHRSSVNRGKEEFPSRWLTYFYAVQTDGTVFIRDSSVVHPLALLLLTDCDITETVRGDKVEVSFPGRSLMHCELTAETWELLWELRTSIQTMLYRNLSNPSNAITNASQDGKLISLLVGLLNNTDSSSLPRHHYSDSEVD</sequence>
<evidence type="ECO:0000256" key="12">
    <source>
        <dbReference type="ARBA" id="ARBA00023128"/>
    </source>
</evidence>
<dbReference type="InterPro" id="IPR002464">
    <property type="entry name" value="DNA/RNA_helicase_DEAH_CS"/>
</dbReference>
<evidence type="ECO:0000256" key="15">
    <source>
        <dbReference type="ARBA" id="ARBA00042917"/>
    </source>
</evidence>
<dbReference type="FunFam" id="3.40.50.300:FF:000414">
    <property type="entry name" value="ATP-dependent RNA helicase DHX30 isoform X1"/>
    <property type="match status" value="1"/>
</dbReference>
<dbReference type="PROSITE" id="PS51194">
    <property type="entry name" value="HELICASE_CTER"/>
    <property type="match status" value="1"/>
</dbReference>
<accession>A0A9N7Z3H7</accession>
<keyword evidence="9" id="KW-0347">Helicase</keyword>
<keyword evidence="13" id="KW-1135">Mitochondrion nucleoid</keyword>
<dbReference type="PANTHER" id="PTHR18934">
    <property type="entry name" value="ATP-DEPENDENT RNA HELICASE"/>
    <property type="match status" value="1"/>
</dbReference>
<dbReference type="SMART" id="SM00487">
    <property type="entry name" value="DEXDc"/>
    <property type="match status" value="1"/>
</dbReference>
<dbReference type="Pfam" id="PF07717">
    <property type="entry name" value="OB_NTP_bind"/>
    <property type="match status" value="1"/>
</dbReference>
<evidence type="ECO:0000256" key="4">
    <source>
        <dbReference type="ARBA" id="ARBA00012552"/>
    </source>
</evidence>
<comment type="catalytic activity">
    <reaction evidence="16">
        <text>ATP + H2O = ADP + phosphate + H(+)</text>
        <dbReference type="Rhea" id="RHEA:13065"/>
        <dbReference type="ChEBI" id="CHEBI:15377"/>
        <dbReference type="ChEBI" id="CHEBI:15378"/>
        <dbReference type="ChEBI" id="CHEBI:30616"/>
        <dbReference type="ChEBI" id="CHEBI:43474"/>
        <dbReference type="ChEBI" id="CHEBI:456216"/>
        <dbReference type="EC" id="3.6.4.13"/>
    </reaction>
</comment>
<keyword evidence="10" id="KW-0067">ATP-binding</keyword>
<dbReference type="EMBL" id="CADEAL010003981">
    <property type="protein sequence ID" value="CAB1448497.1"/>
    <property type="molecule type" value="Genomic_DNA"/>
</dbReference>
<dbReference type="Pfam" id="PF24995">
    <property type="entry name" value="DSRM_2"/>
    <property type="match status" value="1"/>
</dbReference>
<dbReference type="CDD" id="cd17976">
    <property type="entry name" value="DEXHc_DHX30"/>
    <property type="match status" value="1"/>
</dbReference>
<evidence type="ECO:0000256" key="9">
    <source>
        <dbReference type="ARBA" id="ARBA00022806"/>
    </source>
</evidence>
<dbReference type="InterPro" id="IPR027417">
    <property type="entry name" value="P-loop_NTPase"/>
</dbReference>
<organism evidence="19 20">
    <name type="scientific">Pleuronectes platessa</name>
    <name type="common">European plaice</name>
    <dbReference type="NCBI Taxonomy" id="8262"/>
    <lineage>
        <taxon>Eukaryota</taxon>
        <taxon>Metazoa</taxon>
        <taxon>Chordata</taxon>
        <taxon>Craniata</taxon>
        <taxon>Vertebrata</taxon>
        <taxon>Euteleostomi</taxon>
        <taxon>Actinopterygii</taxon>
        <taxon>Neopterygii</taxon>
        <taxon>Teleostei</taxon>
        <taxon>Neoteleostei</taxon>
        <taxon>Acanthomorphata</taxon>
        <taxon>Carangaria</taxon>
        <taxon>Pleuronectiformes</taxon>
        <taxon>Pleuronectoidei</taxon>
        <taxon>Pleuronectidae</taxon>
        <taxon>Pleuronectes</taxon>
    </lineage>
</organism>
<dbReference type="InterPro" id="IPR011709">
    <property type="entry name" value="DEAD-box_helicase_OB_fold"/>
</dbReference>
<dbReference type="Pfam" id="PF21010">
    <property type="entry name" value="HA2_C"/>
    <property type="match status" value="1"/>
</dbReference>
<dbReference type="SMART" id="SM00847">
    <property type="entry name" value="HA2"/>
    <property type="match status" value="1"/>
</dbReference>
<dbReference type="InterPro" id="IPR001650">
    <property type="entry name" value="Helicase_C-like"/>
</dbReference>
<keyword evidence="8" id="KW-0378">Hydrolase</keyword>
<dbReference type="GO" id="GO:0005634">
    <property type="term" value="C:nucleus"/>
    <property type="evidence" value="ECO:0007669"/>
    <property type="project" value="TreeGrafter"/>
</dbReference>
<evidence type="ECO:0000313" key="19">
    <source>
        <dbReference type="EMBL" id="CAB1448497.1"/>
    </source>
</evidence>
<comment type="caution">
    <text evidence="19">The sequence shown here is derived from an EMBL/GenBank/DDBJ whole genome shotgun (WGS) entry which is preliminary data.</text>
</comment>
<keyword evidence="7" id="KW-0547">Nucleotide-binding</keyword>
<keyword evidence="20" id="KW-1185">Reference proteome</keyword>
<dbReference type="InterPro" id="IPR011545">
    <property type="entry name" value="DEAD/DEAH_box_helicase_dom"/>
</dbReference>
<dbReference type="Gene3D" id="1.20.120.1080">
    <property type="match status" value="1"/>
</dbReference>
<dbReference type="InterPro" id="IPR007502">
    <property type="entry name" value="Helicase-assoc_dom"/>
</dbReference>
<evidence type="ECO:0000256" key="7">
    <source>
        <dbReference type="ARBA" id="ARBA00022741"/>
    </source>
</evidence>
<dbReference type="Gene3D" id="3.30.160.20">
    <property type="match status" value="2"/>
</dbReference>
<protein>
    <recommendedName>
        <fullName evidence="14">ATP-dependent RNA helicase DHX30</fullName>
        <ecNumber evidence="4">3.6.4.13</ecNumber>
    </recommendedName>
    <alternativeName>
        <fullName evidence="15">DEAH box protein 30</fullName>
    </alternativeName>
</protein>
<dbReference type="GO" id="GO:0002151">
    <property type="term" value="F:G-quadruplex RNA binding"/>
    <property type="evidence" value="ECO:0007669"/>
    <property type="project" value="TreeGrafter"/>
</dbReference>
<dbReference type="FunFam" id="3.40.50.300:FF:000375">
    <property type="entry name" value="Putative ATP-dependent RNA helicase DHX30"/>
    <property type="match status" value="1"/>
</dbReference>
<dbReference type="Pfam" id="PF00270">
    <property type="entry name" value="DEAD"/>
    <property type="match status" value="1"/>
</dbReference>
<dbReference type="GO" id="GO:0042645">
    <property type="term" value="C:mitochondrial nucleoid"/>
    <property type="evidence" value="ECO:0007669"/>
    <property type="project" value="UniProtKB-SubCell"/>
</dbReference>
<dbReference type="AlphaFoldDB" id="A0A9N7Z3H7"/>
<keyword evidence="11" id="KW-0694">RNA-binding</keyword>
<evidence type="ECO:0000256" key="5">
    <source>
        <dbReference type="ARBA" id="ARBA00022490"/>
    </source>
</evidence>
<evidence type="ECO:0000256" key="14">
    <source>
        <dbReference type="ARBA" id="ARBA00039388"/>
    </source>
</evidence>
<evidence type="ECO:0000256" key="3">
    <source>
        <dbReference type="ARBA" id="ARBA00008792"/>
    </source>
</evidence>
<dbReference type="EC" id="3.6.4.13" evidence="4"/>
<keyword evidence="12" id="KW-0496">Mitochondrion</keyword>
<dbReference type="PROSITE" id="PS51192">
    <property type="entry name" value="HELICASE_ATP_BIND_1"/>
    <property type="match status" value="1"/>
</dbReference>
<dbReference type="GO" id="GO:0016787">
    <property type="term" value="F:hydrolase activity"/>
    <property type="evidence" value="ECO:0007669"/>
    <property type="project" value="UniProtKB-KW"/>
</dbReference>
<evidence type="ECO:0000259" key="17">
    <source>
        <dbReference type="PROSITE" id="PS51192"/>
    </source>
</evidence>
<evidence type="ECO:0000256" key="16">
    <source>
        <dbReference type="ARBA" id="ARBA00047984"/>
    </source>
</evidence>
<evidence type="ECO:0000256" key="10">
    <source>
        <dbReference type="ARBA" id="ARBA00022840"/>
    </source>
</evidence>
<comment type="subcellular location">
    <subcellularLocation>
        <location evidence="2">Cytoplasm</location>
    </subcellularLocation>
    <subcellularLocation>
        <location evidence="1">Mitochondrion matrix</location>
        <location evidence="1">Mitochondrion nucleoid</location>
    </subcellularLocation>
</comment>
<dbReference type="PANTHER" id="PTHR18934:SF257">
    <property type="entry name" value="ATP-DEPENDENT RNA HELICASE DHX30"/>
    <property type="match status" value="1"/>
</dbReference>
<evidence type="ECO:0000256" key="8">
    <source>
        <dbReference type="ARBA" id="ARBA00022801"/>
    </source>
</evidence>
<dbReference type="InterPro" id="IPR056755">
    <property type="entry name" value="DSRM_2"/>
</dbReference>
<dbReference type="CDD" id="cd18791">
    <property type="entry name" value="SF2_C_RHA"/>
    <property type="match status" value="1"/>
</dbReference>
<comment type="similarity">
    <text evidence="3">Belongs to the DEAD box helicase family. DEAH subfamily.</text>
</comment>
<name>A0A9N7Z3H7_PLEPL</name>
<dbReference type="InterPro" id="IPR014001">
    <property type="entry name" value="Helicase_ATP-bd"/>
</dbReference>
<dbReference type="Pfam" id="PF00271">
    <property type="entry name" value="Helicase_C"/>
    <property type="match status" value="1"/>
</dbReference>
<gene>
    <name evidence="19" type="ORF">PLEPLA_LOCUS36148</name>
</gene>
<evidence type="ECO:0000313" key="20">
    <source>
        <dbReference type="Proteomes" id="UP001153269"/>
    </source>
</evidence>
<dbReference type="GO" id="GO:0003724">
    <property type="term" value="F:RNA helicase activity"/>
    <property type="evidence" value="ECO:0007669"/>
    <property type="project" value="UniProtKB-EC"/>
</dbReference>
<dbReference type="SMART" id="SM00490">
    <property type="entry name" value="HELICc"/>
    <property type="match status" value="1"/>
</dbReference>
<dbReference type="Gene3D" id="3.40.50.300">
    <property type="entry name" value="P-loop containing nucleotide triphosphate hydrolases"/>
    <property type="match status" value="2"/>
</dbReference>
<keyword evidence="5" id="KW-0963">Cytoplasm</keyword>
<dbReference type="Proteomes" id="UP001153269">
    <property type="component" value="Unassembled WGS sequence"/>
</dbReference>
<dbReference type="GO" id="GO:0042254">
    <property type="term" value="P:ribosome biogenesis"/>
    <property type="evidence" value="ECO:0007669"/>
    <property type="project" value="UniProtKB-KW"/>
</dbReference>
<dbReference type="GO" id="GO:0005524">
    <property type="term" value="F:ATP binding"/>
    <property type="evidence" value="ECO:0007669"/>
    <property type="project" value="UniProtKB-KW"/>
</dbReference>
<evidence type="ECO:0000256" key="11">
    <source>
        <dbReference type="ARBA" id="ARBA00022884"/>
    </source>
</evidence>
<feature type="domain" description="Helicase C-terminal" evidence="18">
    <location>
        <begin position="680"/>
        <end position="850"/>
    </location>
</feature>
<evidence type="ECO:0000256" key="2">
    <source>
        <dbReference type="ARBA" id="ARBA00004496"/>
    </source>
</evidence>
<evidence type="ECO:0000259" key="18">
    <source>
        <dbReference type="PROSITE" id="PS51194"/>
    </source>
</evidence>
<dbReference type="FunFam" id="3.30.160.20:FF:000017">
    <property type="entry name" value="ATP-dependent RNA helicase DHX30 isoform X1"/>
    <property type="match status" value="2"/>
</dbReference>
<dbReference type="SUPFAM" id="SSF52540">
    <property type="entry name" value="P-loop containing nucleoside triphosphate hydrolases"/>
    <property type="match status" value="1"/>
</dbReference>
<proteinExistence type="inferred from homology"/>
<keyword evidence="6" id="KW-0690">Ribosome biogenesis</keyword>
<dbReference type="PROSITE" id="PS00690">
    <property type="entry name" value="DEAH_ATP_HELICASE"/>
    <property type="match status" value="1"/>
</dbReference>
<evidence type="ECO:0000256" key="1">
    <source>
        <dbReference type="ARBA" id="ARBA00004436"/>
    </source>
</evidence>
<reference evidence="19" key="1">
    <citation type="submission" date="2020-03" db="EMBL/GenBank/DDBJ databases">
        <authorList>
            <person name="Weist P."/>
        </authorList>
    </citation>
    <scope>NUCLEOTIDE SEQUENCE</scope>
</reference>
<evidence type="ECO:0000256" key="13">
    <source>
        <dbReference type="ARBA" id="ARBA00023271"/>
    </source>
</evidence>
<evidence type="ECO:0000256" key="6">
    <source>
        <dbReference type="ARBA" id="ARBA00022517"/>
    </source>
</evidence>
<dbReference type="GO" id="GO:0003678">
    <property type="term" value="F:DNA helicase activity"/>
    <property type="evidence" value="ECO:0007669"/>
    <property type="project" value="TreeGrafter"/>
</dbReference>
<feature type="domain" description="Helicase ATP-binding" evidence="17">
    <location>
        <begin position="463"/>
        <end position="632"/>
    </location>
</feature>